<dbReference type="FunFam" id="1.10.600.10:FF:000001">
    <property type="entry name" value="Geranylgeranyl diphosphate synthase"/>
    <property type="match status" value="1"/>
</dbReference>
<dbReference type="EMBL" id="JAWXYG010000003">
    <property type="protein sequence ID" value="KAK4278005.1"/>
    <property type="molecule type" value="Genomic_DNA"/>
</dbReference>
<dbReference type="GO" id="GO:0046872">
    <property type="term" value="F:metal ion binding"/>
    <property type="evidence" value="ECO:0007669"/>
    <property type="project" value="UniProtKB-KW"/>
</dbReference>
<protein>
    <recommendedName>
        <fullName evidence="14">Geranylgeranyl diphosphate synthase</fullName>
    </recommendedName>
</protein>
<evidence type="ECO:0000256" key="7">
    <source>
        <dbReference type="ARBA" id="ARBA00022723"/>
    </source>
</evidence>
<keyword evidence="9" id="KW-0460">Magnesium</keyword>
<evidence type="ECO:0000313" key="13">
    <source>
        <dbReference type="Proteomes" id="UP001293593"/>
    </source>
</evidence>
<dbReference type="GO" id="GO:0005737">
    <property type="term" value="C:cytoplasm"/>
    <property type="evidence" value="ECO:0007669"/>
    <property type="project" value="UniProtKB-ARBA"/>
</dbReference>
<evidence type="ECO:0000256" key="1">
    <source>
        <dbReference type="ARBA" id="ARBA00001946"/>
    </source>
</evidence>
<organism evidence="12 13">
    <name type="scientific">Acacia crassicarpa</name>
    <name type="common">northern wattle</name>
    <dbReference type="NCBI Taxonomy" id="499986"/>
    <lineage>
        <taxon>Eukaryota</taxon>
        <taxon>Viridiplantae</taxon>
        <taxon>Streptophyta</taxon>
        <taxon>Embryophyta</taxon>
        <taxon>Tracheophyta</taxon>
        <taxon>Spermatophyta</taxon>
        <taxon>Magnoliopsida</taxon>
        <taxon>eudicotyledons</taxon>
        <taxon>Gunneridae</taxon>
        <taxon>Pentapetalae</taxon>
        <taxon>rosids</taxon>
        <taxon>fabids</taxon>
        <taxon>Fabales</taxon>
        <taxon>Fabaceae</taxon>
        <taxon>Caesalpinioideae</taxon>
        <taxon>mimosoid clade</taxon>
        <taxon>Acacieae</taxon>
        <taxon>Acacia</taxon>
    </lineage>
</organism>
<name>A0AAE1MUC7_9FABA</name>
<evidence type="ECO:0000256" key="2">
    <source>
        <dbReference type="ARBA" id="ARBA00004932"/>
    </source>
</evidence>
<comment type="caution">
    <text evidence="12">The sequence shown here is derived from an EMBL/GenBank/DDBJ whole genome shotgun (WGS) entry which is preliminary data.</text>
</comment>
<dbReference type="PANTHER" id="PTHR43281:SF1">
    <property type="entry name" value="FARNESYL DIPHOSPHATE SYNTHASE"/>
    <property type="match status" value="1"/>
</dbReference>
<keyword evidence="6 11" id="KW-0808">Transferase</keyword>
<evidence type="ECO:0000256" key="3">
    <source>
        <dbReference type="ARBA" id="ARBA00005035"/>
    </source>
</evidence>
<sequence>MKGVLRRKMASSVMATCFRSSSLYNLLNGFKTSKVPIKSRFCKPFSTNKKVNAGHASNFEFQEYMAAKIKKVNKALDEAVPLHHPTKLSEAMRYSLLSKGKRVCPLLCIASCELVGGKESLAMPVACATEMLVTVSIIQDDLPCMDNDEIRRGMPTTHKVFGEDTTILCGDSLICLAFQHIADKTDQSVPQKRVLQAISELGLAGGSKGLSGGQFLDLNSEGKMVTLSELEYIHSHKTARLVEATAVCGAVIGGGSENEVQRLRNYGRCIGLIHQVVDDILGVTKSTEELGKTAGKDLISDKATYPKLIGVDGAKKFATELLDKALAELSYFDAEKAAPLYHFAKYLVNRQK</sequence>
<keyword evidence="7" id="KW-0479">Metal-binding</keyword>
<dbReference type="GO" id="GO:0016117">
    <property type="term" value="P:carotenoid biosynthetic process"/>
    <property type="evidence" value="ECO:0007669"/>
    <property type="project" value="UniProtKB-KW"/>
</dbReference>
<comment type="pathway">
    <text evidence="4">Isoprenoid biosynthesis; geranylgeranyl diphosphate biosynthesis; geranylgeranyl diphosphate from farnesyl diphosphate and isopentenyl diphosphate: step 1/1.</text>
</comment>
<reference evidence="12" key="1">
    <citation type="submission" date="2023-10" db="EMBL/GenBank/DDBJ databases">
        <title>Chromosome-level genome of the transformable northern wattle, Acacia crassicarpa.</title>
        <authorList>
            <person name="Massaro I."/>
            <person name="Sinha N.R."/>
            <person name="Poethig S."/>
            <person name="Leichty A.R."/>
        </authorList>
    </citation>
    <scope>NUCLEOTIDE SEQUENCE</scope>
    <source>
        <strain evidence="12">Acra3RX</strain>
        <tissue evidence="12">Leaf</tissue>
    </source>
</reference>
<dbReference type="InterPro" id="IPR000092">
    <property type="entry name" value="Polyprenyl_synt"/>
</dbReference>
<evidence type="ECO:0008006" key="14">
    <source>
        <dbReference type="Google" id="ProtNLM"/>
    </source>
</evidence>
<comment type="pathway">
    <text evidence="3">Isoprenoid biosynthesis; farnesyl diphosphate biosynthesis; farnesyl diphosphate from geranyl diphosphate and isopentenyl diphosphate: step 1/1.</text>
</comment>
<dbReference type="SFLD" id="SFLDG01017">
    <property type="entry name" value="Polyprenyl_Transferase_Like"/>
    <property type="match status" value="1"/>
</dbReference>
<dbReference type="SFLD" id="SFLDS00005">
    <property type="entry name" value="Isoprenoid_Synthase_Type_I"/>
    <property type="match status" value="1"/>
</dbReference>
<proteinExistence type="inferred from homology"/>
<dbReference type="PROSITE" id="PS00723">
    <property type="entry name" value="POLYPRENYL_SYNTHASE_1"/>
    <property type="match status" value="1"/>
</dbReference>
<dbReference type="NCBIfam" id="NF045485">
    <property type="entry name" value="FPPsyn"/>
    <property type="match status" value="1"/>
</dbReference>
<accession>A0AAE1MUC7</accession>
<dbReference type="InterPro" id="IPR008949">
    <property type="entry name" value="Isoprenoid_synthase_dom_sf"/>
</dbReference>
<keyword evidence="10" id="KW-0414">Isoprene biosynthesis</keyword>
<comment type="similarity">
    <text evidence="5 11">Belongs to the FPP/GGPP synthase family.</text>
</comment>
<evidence type="ECO:0000256" key="8">
    <source>
        <dbReference type="ARBA" id="ARBA00022746"/>
    </source>
</evidence>
<keyword evidence="8" id="KW-0125">Carotenoid biosynthesis</keyword>
<dbReference type="CDD" id="cd00685">
    <property type="entry name" value="Trans_IPPS_HT"/>
    <property type="match status" value="1"/>
</dbReference>
<comment type="pathway">
    <text evidence="2">Isoprenoid biosynthesis; geranyl diphosphate biosynthesis; geranyl diphosphate from dimethylallyl diphosphate and isopentenyl diphosphate: step 1/1.</text>
</comment>
<keyword evidence="13" id="KW-1185">Reference proteome</keyword>
<dbReference type="SUPFAM" id="SSF48576">
    <property type="entry name" value="Terpenoid synthases"/>
    <property type="match status" value="1"/>
</dbReference>
<evidence type="ECO:0000256" key="11">
    <source>
        <dbReference type="RuleBase" id="RU004466"/>
    </source>
</evidence>
<evidence type="ECO:0000256" key="5">
    <source>
        <dbReference type="ARBA" id="ARBA00006706"/>
    </source>
</evidence>
<dbReference type="Proteomes" id="UP001293593">
    <property type="component" value="Unassembled WGS sequence"/>
</dbReference>
<dbReference type="Pfam" id="PF00348">
    <property type="entry name" value="polyprenyl_synt"/>
    <property type="match status" value="1"/>
</dbReference>
<dbReference type="Gene3D" id="1.10.600.10">
    <property type="entry name" value="Farnesyl Diphosphate Synthase"/>
    <property type="match status" value="1"/>
</dbReference>
<dbReference type="GO" id="GO:0004659">
    <property type="term" value="F:prenyltransferase activity"/>
    <property type="evidence" value="ECO:0007669"/>
    <property type="project" value="InterPro"/>
</dbReference>
<comment type="cofactor">
    <cofactor evidence="1">
        <name>Mg(2+)</name>
        <dbReference type="ChEBI" id="CHEBI:18420"/>
    </cofactor>
</comment>
<evidence type="ECO:0000256" key="4">
    <source>
        <dbReference type="ARBA" id="ARBA00005221"/>
    </source>
</evidence>
<gene>
    <name evidence="12" type="ORF">QN277_015911</name>
</gene>
<evidence type="ECO:0000256" key="10">
    <source>
        <dbReference type="ARBA" id="ARBA00023229"/>
    </source>
</evidence>
<dbReference type="PANTHER" id="PTHR43281">
    <property type="entry name" value="FARNESYL DIPHOSPHATE SYNTHASE"/>
    <property type="match status" value="1"/>
</dbReference>
<dbReference type="InterPro" id="IPR033749">
    <property type="entry name" value="Polyprenyl_synt_CS"/>
</dbReference>
<evidence type="ECO:0000256" key="9">
    <source>
        <dbReference type="ARBA" id="ARBA00022842"/>
    </source>
</evidence>
<evidence type="ECO:0000256" key="6">
    <source>
        <dbReference type="ARBA" id="ARBA00022679"/>
    </source>
</evidence>
<evidence type="ECO:0000313" key="12">
    <source>
        <dbReference type="EMBL" id="KAK4278005.1"/>
    </source>
</evidence>
<dbReference type="InterPro" id="IPR053378">
    <property type="entry name" value="Prenyl_diphosphate_synthase"/>
</dbReference>
<dbReference type="AlphaFoldDB" id="A0AAE1MUC7"/>